<dbReference type="InterPro" id="IPR001650">
    <property type="entry name" value="Helicase_C-like"/>
</dbReference>
<evidence type="ECO:0000256" key="4">
    <source>
        <dbReference type="ARBA" id="ARBA00022840"/>
    </source>
</evidence>
<dbReference type="CDD" id="cd17920">
    <property type="entry name" value="DEXHc_RecQ"/>
    <property type="match status" value="1"/>
</dbReference>
<dbReference type="SUPFAM" id="SSF53098">
    <property type="entry name" value="Ribonuclease H-like"/>
    <property type="match status" value="1"/>
</dbReference>
<evidence type="ECO:0000259" key="6">
    <source>
        <dbReference type="PROSITE" id="PS51192"/>
    </source>
</evidence>
<dbReference type="InterPro" id="IPR011545">
    <property type="entry name" value="DEAD/DEAH_box_helicase_dom"/>
</dbReference>
<dbReference type="Pfam" id="PF00580">
    <property type="entry name" value="UvrD-helicase"/>
    <property type="match status" value="2"/>
</dbReference>
<feature type="binding site" evidence="5">
    <location>
        <begin position="1093"/>
        <end position="1100"/>
    </location>
    <ligand>
        <name>ATP</name>
        <dbReference type="ChEBI" id="CHEBI:30616"/>
    </ligand>
</feature>
<dbReference type="SMART" id="SM00490">
    <property type="entry name" value="HELICc"/>
    <property type="match status" value="1"/>
</dbReference>
<evidence type="ECO:0000313" key="9">
    <source>
        <dbReference type="EMBL" id="MDN0024416.1"/>
    </source>
</evidence>
<dbReference type="InterPro" id="IPR014017">
    <property type="entry name" value="DNA_helicase_UvrD-like_C"/>
</dbReference>
<comment type="caution">
    <text evidence="9">The sequence shown here is derived from an EMBL/GenBank/DDBJ whole genome shotgun (WGS) entry which is preliminary data.</text>
</comment>
<keyword evidence="4 5" id="KW-0067">ATP-binding</keyword>
<feature type="domain" description="Helicase C-terminal" evidence="7">
    <location>
        <begin position="507"/>
        <end position="654"/>
    </location>
</feature>
<dbReference type="PROSITE" id="PS51198">
    <property type="entry name" value="UVRD_HELICASE_ATP_BIND"/>
    <property type="match status" value="1"/>
</dbReference>
<proteinExistence type="predicted"/>
<dbReference type="GO" id="GO:0009378">
    <property type="term" value="F:four-way junction helicase activity"/>
    <property type="evidence" value="ECO:0007669"/>
    <property type="project" value="TreeGrafter"/>
</dbReference>
<dbReference type="GO" id="GO:0005694">
    <property type="term" value="C:chromosome"/>
    <property type="evidence" value="ECO:0007669"/>
    <property type="project" value="TreeGrafter"/>
</dbReference>
<evidence type="ECO:0000256" key="2">
    <source>
        <dbReference type="ARBA" id="ARBA00022801"/>
    </source>
</evidence>
<dbReference type="SMART" id="SM00487">
    <property type="entry name" value="DEXDc"/>
    <property type="match status" value="1"/>
</dbReference>
<dbReference type="InterPro" id="IPR014001">
    <property type="entry name" value="Helicase_ATP-bd"/>
</dbReference>
<evidence type="ECO:0000259" key="8">
    <source>
        <dbReference type="PROSITE" id="PS51198"/>
    </source>
</evidence>
<reference evidence="9" key="2">
    <citation type="submission" date="2023-08" db="EMBL/GenBank/DDBJ databases">
        <title>Identification and characterization of horizontal gene transfer across gut microbiota members of farm animals based on homology search.</title>
        <authorList>
            <person name="Schwarzerova J."/>
            <person name="Nykrynova M."/>
            <person name="Jureckova K."/>
            <person name="Cejkova D."/>
            <person name="Rychlik I."/>
        </authorList>
    </citation>
    <scope>NUCLEOTIDE SEQUENCE</scope>
    <source>
        <strain evidence="9">ET15</strain>
    </source>
</reference>
<dbReference type="InterPro" id="IPR014016">
    <property type="entry name" value="UvrD-like_ATP-bd"/>
</dbReference>
<evidence type="ECO:0000256" key="3">
    <source>
        <dbReference type="ARBA" id="ARBA00022806"/>
    </source>
</evidence>
<dbReference type="GO" id="GO:0003676">
    <property type="term" value="F:nucleic acid binding"/>
    <property type="evidence" value="ECO:0007669"/>
    <property type="project" value="InterPro"/>
</dbReference>
<evidence type="ECO:0000256" key="5">
    <source>
        <dbReference type="PROSITE-ProRule" id="PRU00560"/>
    </source>
</evidence>
<keyword evidence="1 5" id="KW-0547">Nucleotide-binding</keyword>
<dbReference type="GO" id="GO:0016787">
    <property type="term" value="F:hydrolase activity"/>
    <property type="evidence" value="ECO:0007669"/>
    <property type="project" value="UniProtKB-UniRule"/>
</dbReference>
<keyword evidence="2 5" id="KW-0378">Hydrolase</keyword>
<dbReference type="GO" id="GO:0005737">
    <property type="term" value="C:cytoplasm"/>
    <property type="evidence" value="ECO:0007669"/>
    <property type="project" value="TreeGrafter"/>
</dbReference>
<dbReference type="PANTHER" id="PTHR13710">
    <property type="entry name" value="DNA HELICASE RECQ FAMILY MEMBER"/>
    <property type="match status" value="1"/>
</dbReference>
<protein>
    <submittedName>
        <fullName evidence="9">RecQ family ATP-dependent DNA helicase</fullName>
        <ecNumber evidence="9">3.6.4.12</ecNumber>
    </submittedName>
</protein>
<evidence type="ECO:0000259" key="7">
    <source>
        <dbReference type="PROSITE" id="PS51194"/>
    </source>
</evidence>
<dbReference type="SUPFAM" id="SSF52540">
    <property type="entry name" value="P-loop containing nucleoside triphosphate hydrolases"/>
    <property type="match status" value="2"/>
</dbReference>
<dbReference type="Gene3D" id="3.40.50.300">
    <property type="entry name" value="P-loop containing nucleotide triphosphate hydrolases"/>
    <property type="match status" value="4"/>
</dbReference>
<dbReference type="InterPro" id="IPR036397">
    <property type="entry name" value="RNaseH_sf"/>
</dbReference>
<dbReference type="EMBL" id="JAUEIF010000002">
    <property type="protein sequence ID" value="MDN0024416.1"/>
    <property type="molecule type" value="Genomic_DNA"/>
</dbReference>
<dbReference type="GO" id="GO:0000724">
    <property type="term" value="P:double-strand break repair via homologous recombination"/>
    <property type="evidence" value="ECO:0007669"/>
    <property type="project" value="TreeGrafter"/>
</dbReference>
<dbReference type="RefSeq" id="WP_289836493.1">
    <property type="nucleotide sequence ID" value="NZ_JAUEIF010000002.1"/>
</dbReference>
<sequence>MSVWSKIKEMMGADSADDIVGRSGKAHTGEDVRYVFVDVETGLNDRKIHDIGALRHDGATFHKASKKELYEFIDGTDYICGHNIINHDARYLFGDDEPRQALVDTLYMSPLMFPERPYHRLVKNDKLLSDQMNNPVNDCMKARDLMFDEMARWNALPEEKRLMYATLLMGRREFEGFLRIAGAHARHADVTGLIRRLYKGKICAHADLETLVRQYPCELAYALALTDTTDHRSVTPGWVTCNWPEVEHVVRLLRHTRCEEGCGYCRTQLDASYNLKRFFGYDRFRTYGGEPLQEKAVRAAVDGKSLLAIFPTGGGKSLTFQLPALMEGHSVHGLTVVISPLQSLMKDQVDNLDERGITDAVTINGMLDPITRASSIQRVQDGDASLLYISPEMLRSKTVERILMSRHVVRFVIDEAHCFSSWGQDFRVDYLYIGKFIREYQKKKRLKEPVPVSCFTATAKQKVVQDICDYFRNTLGLNMELFASTASRTNLRYSVIHTETDEEKYSMLRELVAEGGCPTIVYVSRTRRTWDIAARLTRDGYRALPFNGKMDAETKTANQDAFMKDEVSVIVATSAFGMGVDKKDVGLVVHYDISDSLENYVQEAGRAGRDPQLSARCYVLYGDNDLDKHFVLLNQTKLSISEIQQVWKAVKDMTRQHMRVSCSALEIARQAGWDDSVSDIETRVRTALSTLEQSGYIERGNNVPHVYATGITVKNMDEARRRISESPLFGSDETEAAVRVIKSLISSKYISKAQESEAESRVDYLADILGMSKKEVVSVVERMRQDGILSDSKDISAYLQESGSTERRAQTLLERFGKLERYILKLIPDESLRISCRQLNDKAINEGIATSKEKDIRTLIYFLTIKGYMRKHENSAHNMLLSRRLDMDTTVRRAEKRQRICRMAVEWLYGIAAANEKESAEGQPIRFSVVELLNHIKSCGHDFFERTDDIQLEDVEEALLFLTKIGALKLEGGFLVIYNAMQIRRIKDAKFRYKKEDYRMLDEFYRQKIQQIHIVGEYANLMVRDYDAALQYVQDYFNMDYRKFISKYFKGGRQEEIQRNLTPEKYRQLFGQLSDCQRKIISDKSSRCIVVAAGPGSGKTRVLVHKLASLLLLEDVKHEQLLMLTFSRAAATEFKQRLMELIGNAAHFVEIKTFHSYCFDLLGRIGNRDNVVNVVHQAAEMIRNGDVEPNKTGKTVLVIDEAQDMGNDEYELVEAMMGNNEDMRVIAVGDDDQNIFEFRGSSSMYMNTLRNMPDASFVEMTENFRCARSVVGFANGFVRKITSRMKSTPIVPVRKDDGVVEVTFHMSGYLYQPVMESLLRNGNGGTACVLTQTNEEAAIMMALLRRHGVKCKLIQSMDGLKFRNMAEMRYFMRCIDTRQDTGVPLVSDGHWEKAKQATFARYDGSTSLTYVRRCIQLFEETNKAKYITDFKEFVYESSVEDFCDAAESEVVISTIHKAKGREFDDVYMLISGQSYMTNELLRRYYVGITRARNRLFVHTNDILFAGLPAAVHKTDTQRYALPEEIVLQLSYKDVNLGYFEKLKHEVLSMRGGDRLSYDNSVLYNAKTGAAVAKLSKDMRSKVAEWNGKGYIVRYGRVRFVVAWKAKDAPKDAPETAVLLPDIVLERYVRAHDGV</sequence>
<dbReference type="InterPro" id="IPR012337">
    <property type="entry name" value="RNaseH-like_sf"/>
</dbReference>
<feature type="domain" description="Helicase ATP-binding" evidence="6">
    <location>
        <begin position="297"/>
        <end position="477"/>
    </location>
</feature>
<dbReference type="PANTHER" id="PTHR13710:SF120">
    <property type="entry name" value="BIFUNCTIONAL 3'-5' EXONUCLEASE_ATP-DEPENDENT HELICASE WRN"/>
    <property type="match status" value="1"/>
</dbReference>
<evidence type="ECO:0000313" key="10">
    <source>
        <dbReference type="Proteomes" id="UP001168478"/>
    </source>
</evidence>
<dbReference type="CDD" id="cd17932">
    <property type="entry name" value="DEXQc_UvrD"/>
    <property type="match status" value="1"/>
</dbReference>
<keyword evidence="3 5" id="KW-0347">Helicase</keyword>
<dbReference type="Pfam" id="PF00270">
    <property type="entry name" value="DEAD"/>
    <property type="match status" value="1"/>
</dbReference>
<dbReference type="GO" id="GO:0043138">
    <property type="term" value="F:3'-5' DNA helicase activity"/>
    <property type="evidence" value="ECO:0007669"/>
    <property type="project" value="TreeGrafter"/>
</dbReference>
<gene>
    <name evidence="9" type="ORF">QVN84_02590</name>
</gene>
<accession>A0AAW7JTZ4</accession>
<dbReference type="Gene3D" id="3.30.420.10">
    <property type="entry name" value="Ribonuclease H-like superfamily/Ribonuclease H"/>
    <property type="match status" value="1"/>
</dbReference>
<dbReference type="Proteomes" id="UP001168478">
    <property type="component" value="Unassembled WGS sequence"/>
</dbReference>
<dbReference type="GO" id="GO:0005524">
    <property type="term" value="F:ATP binding"/>
    <property type="evidence" value="ECO:0007669"/>
    <property type="project" value="UniProtKB-UniRule"/>
</dbReference>
<dbReference type="InterPro" id="IPR027417">
    <property type="entry name" value="P-loop_NTPase"/>
</dbReference>
<dbReference type="PROSITE" id="PS51192">
    <property type="entry name" value="HELICASE_ATP_BIND_1"/>
    <property type="match status" value="1"/>
</dbReference>
<dbReference type="EC" id="3.6.4.12" evidence="9"/>
<dbReference type="NCBIfam" id="TIGR00614">
    <property type="entry name" value="recQ_fam"/>
    <property type="match status" value="1"/>
</dbReference>
<dbReference type="InterPro" id="IPR004589">
    <property type="entry name" value="DNA_helicase_ATP-dep_RecQ"/>
</dbReference>
<feature type="domain" description="UvrD-like helicase ATP-binding" evidence="8">
    <location>
        <begin position="1072"/>
        <end position="1581"/>
    </location>
</feature>
<reference evidence="9" key="1">
    <citation type="submission" date="2023-06" db="EMBL/GenBank/DDBJ databases">
        <authorList>
            <person name="Zeman M."/>
            <person name="Kubasova T."/>
            <person name="Jahodarova E."/>
            <person name="Nykrynova M."/>
            <person name="Rychlik I."/>
        </authorList>
    </citation>
    <scope>NUCLEOTIDE SEQUENCE</scope>
    <source>
        <strain evidence="9">ET15</strain>
    </source>
</reference>
<dbReference type="PROSITE" id="PS51194">
    <property type="entry name" value="HELICASE_CTER"/>
    <property type="match status" value="1"/>
</dbReference>
<dbReference type="Pfam" id="PF13361">
    <property type="entry name" value="UvrD_C"/>
    <property type="match status" value="1"/>
</dbReference>
<dbReference type="Pfam" id="PF00271">
    <property type="entry name" value="Helicase_C"/>
    <property type="match status" value="1"/>
</dbReference>
<name>A0AAW7JTZ4_9BACT</name>
<evidence type="ECO:0000256" key="1">
    <source>
        <dbReference type="ARBA" id="ARBA00022741"/>
    </source>
</evidence>
<organism evidence="9 10">
    <name type="scientific">Leyella lascolaii</name>
    <dbReference type="NCBI Taxonomy" id="1776379"/>
    <lineage>
        <taxon>Bacteria</taxon>
        <taxon>Pseudomonadati</taxon>
        <taxon>Bacteroidota</taxon>
        <taxon>Bacteroidia</taxon>
        <taxon>Bacteroidales</taxon>
        <taxon>Prevotellaceae</taxon>
        <taxon>Leyella</taxon>
    </lineage>
</organism>